<protein>
    <submittedName>
        <fullName evidence="3">Uncharacterized protein LOC136076869</fullName>
    </submittedName>
</protein>
<dbReference type="GeneID" id="136076869"/>
<evidence type="ECO:0000259" key="1">
    <source>
        <dbReference type="Pfam" id="PF23088"/>
    </source>
</evidence>
<dbReference type="Gene3D" id="3.30.420.10">
    <property type="entry name" value="Ribonuclease H-like superfamily/Ribonuclease H"/>
    <property type="match status" value="1"/>
</dbReference>
<dbReference type="PANTHER" id="PTHR33050:SF7">
    <property type="entry name" value="RIBONUCLEASE H"/>
    <property type="match status" value="1"/>
</dbReference>
<dbReference type="Gene3D" id="3.10.10.10">
    <property type="entry name" value="HIV Type 1 Reverse Transcriptase, subunit A, domain 1"/>
    <property type="match status" value="1"/>
</dbReference>
<evidence type="ECO:0000313" key="3">
    <source>
        <dbReference type="RefSeq" id="XP_065646575.1"/>
    </source>
</evidence>
<dbReference type="Proteomes" id="UP001652625">
    <property type="component" value="Chromosome 02"/>
</dbReference>
<gene>
    <name evidence="3" type="primary">LOC136076869</name>
</gene>
<dbReference type="InterPro" id="IPR036397">
    <property type="entry name" value="RNaseH_sf"/>
</dbReference>
<dbReference type="InterPro" id="IPR052055">
    <property type="entry name" value="Hepadnavirus_pol/RT"/>
</dbReference>
<evidence type="ECO:0000313" key="2">
    <source>
        <dbReference type="Proteomes" id="UP001652625"/>
    </source>
</evidence>
<reference evidence="2" key="1">
    <citation type="submission" date="2025-05" db="UniProtKB">
        <authorList>
            <consortium name="RefSeq"/>
        </authorList>
    </citation>
    <scope>NUCLEOTIDE SEQUENCE [LARGE SCALE GENOMIC DNA]</scope>
</reference>
<dbReference type="Gene3D" id="3.30.70.270">
    <property type="match status" value="1"/>
</dbReference>
<organism evidence="2 3">
    <name type="scientific">Hydra vulgaris</name>
    <name type="common">Hydra</name>
    <name type="synonym">Hydra attenuata</name>
    <dbReference type="NCBI Taxonomy" id="6087"/>
    <lineage>
        <taxon>Eukaryota</taxon>
        <taxon>Metazoa</taxon>
        <taxon>Cnidaria</taxon>
        <taxon>Hydrozoa</taxon>
        <taxon>Hydroidolina</taxon>
        <taxon>Anthoathecata</taxon>
        <taxon>Aplanulata</taxon>
        <taxon>Hydridae</taxon>
        <taxon>Hydra</taxon>
    </lineage>
</organism>
<dbReference type="InterPro" id="IPR055475">
    <property type="entry name" value="DUF7047"/>
</dbReference>
<keyword evidence="2" id="KW-1185">Reference proteome</keyword>
<dbReference type="PANTHER" id="PTHR33050">
    <property type="entry name" value="REVERSE TRANSCRIPTASE DOMAIN-CONTAINING PROTEIN"/>
    <property type="match status" value="1"/>
</dbReference>
<dbReference type="Pfam" id="PF23088">
    <property type="entry name" value="DUF7047"/>
    <property type="match status" value="1"/>
</dbReference>
<feature type="domain" description="DUF7047" evidence="1">
    <location>
        <begin position="342"/>
        <end position="400"/>
    </location>
</feature>
<reference evidence="3" key="2">
    <citation type="submission" date="2025-08" db="UniProtKB">
        <authorList>
            <consortium name="RefSeq"/>
        </authorList>
    </citation>
    <scope>IDENTIFICATION</scope>
</reference>
<name>A0ABM4BCA8_HYDVU</name>
<dbReference type="RefSeq" id="XP_065646575.1">
    <property type="nucleotide sequence ID" value="XM_065790503.1"/>
</dbReference>
<dbReference type="InterPro" id="IPR043128">
    <property type="entry name" value="Rev_trsase/Diguanyl_cyclase"/>
</dbReference>
<accession>A0ABM4BCA8</accession>
<dbReference type="InterPro" id="IPR043502">
    <property type="entry name" value="DNA/RNA_pol_sf"/>
</dbReference>
<sequence length="565" mass="63682">MNGNSIEIKHQIVVNLSINDTTIDLECLVADIVPEYQMLLGMDAIRLLGGVQVGRDGETINFNVEQLTIGATAVSQEKTSEVPSSTILKLIDKDFVAEFKNDSWSVSWKWLMEPPTLTNKIPNYHISEDVKSEYAMEISEWIAQGWLKPFEGRCNGIIPLMAVTQRNKLKIRPVMDYRELNQFVSSHTADGDVCSTILRNWRKLGENLEIIDLKKAYLQIRVDEALWKYQVVEYEGQRYCLTRLGFGLNVAPRIMTKILKKVLSLDKFVESGTDSFINDIIVNNNIVSSCRVQELLKKYGSDSKLPEKLVGGRVLGLRVYKQCNQVRWKRDNIPKVPEGKMTRRQIFSWCGQLTGHFPIANCLRPSCSYLKRVSSSCGWDSLVNERVVKLVSSLNERLTKEDPVHGSWNVKNISEATVWCDASSLAFGLVLEVAGEIVKDCSWLRKQDDTAHINLAELEAVIKGINLGTKWGLCINIKCDSATVVGWLSSLIIVNKPVRVHGLGEPLVHRRLSLIEDLVKECNIKLKLFLVKSAENKADALTRVPQNWLHANHSAMTANIVPPDV</sequence>
<dbReference type="SUPFAM" id="SSF56672">
    <property type="entry name" value="DNA/RNA polymerases"/>
    <property type="match status" value="1"/>
</dbReference>
<proteinExistence type="predicted"/>